<accession>A0A285TS11</accession>
<evidence type="ECO:0000313" key="2">
    <source>
        <dbReference type="Proteomes" id="UP000219068"/>
    </source>
</evidence>
<proteinExistence type="predicted"/>
<name>A0A285TS11_9PROT</name>
<dbReference type="EMBL" id="OBMM01000005">
    <property type="protein sequence ID" value="SOC26222.1"/>
    <property type="molecule type" value="Genomic_DNA"/>
</dbReference>
<gene>
    <name evidence="1" type="ORF">SAMN05428964_10582</name>
</gene>
<evidence type="ECO:0000313" key="1">
    <source>
        <dbReference type="EMBL" id="SOC26222.1"/>
    </source>
</evidence>
<organism evidence="1 2">
    <name type="scientific">Thalassospira xiamenensis</name>
    <dbReference type="NCBI Taxonomy" id="220697"/>
    <lineage>
        <taxon>Bacteria</taxon>
        <taxon>Pseudomonadati</taxon>
        <taxon>Pseudomonadota</taxon>
        <taxon>Alphaproteobacteria</taxon>
        <taxon>Rhodospirillales</taxon>
        <taxon>Thalassospiraceae</taxon>
        <taxon>Thalassospira</taxon>
    </lineage>
</organism>
<dbReference type="RefSeq" id="WP_097052659.1">
    <property type="nucleotide sequence ID" value="NZ_OBMM01000005.1"/>
</dbReference>
<reference evidence="1 2" key="1">
    <citation type="submission" date="2017-08" db="EMBL/GenBank/DDBJ databases">
        <authorList>
            <person name="de Groot N.N."/>
        </authorList>
    </citation>
    <scope>NUCLEOTIDE SEQUENCE [LARGE SCALE GENOMIC DNA]</scope>
    <source>
        <strain evidence="1 2">USBA 78</strain>
    </source>
</reference>
<dbReference type="Proteomes" id="UP000219068">
    <property type="component" value="Unassembled WGS sequence"/>
</dbReference>
<protein>
    <submittedName>
        <fullName evidence="1">Uncharacterized protein</fullName>
    </submittedName>
</protein>
<dbReference type="AlphaFoldDB" id="A0A285TS11"/>
<sequence length="181" mass="20073">MSKSKILVVSGHPEDTDPFAKSRDNYVVRFALLELAKLLTQHVPSIWTDEMDYYMGKAVQEEMGSKEPKDCVYIPRMTNEPIDEYLQRMFAGNDIAKVVIIGGGQAEYDICQRILEYPTAPEVIAVASPGGAAGELAQDERAIVEDFKGFCFGIDFRNRVGVPLPDFSALLNATGPSRSRH</sequence>